<dbReference type="EMBL" id="VOQF01000006">
    <property type="protein sequence ID" value="TXC90554.1"/>
    <property type="molecule type" value="Genomic_DNA"/>
</dbReference>
<feature type="transmembrane region" description="Helical" evidence="1">
    <location>
        <begin position="131"/>
        <end position="152"/>
    </location>
</feature>
<keyword evidence="1" id="KW-1133">Transmembrane helix</keyword>
<evidence type="ECO:0000256" key="1">
    <source>
        <dbReference type="SAM" id="Phobius"/>
    </source>
</evidence>
<feature type="transmembrane region" description="Helical" evidence="1">
    <location>
        <begin position="199"/>
        <end position="217"/>
    </location>
</feature>
<dbReference type="InterPro" id="IPR006938">
    <property type="entry name" value="DUF624"/>
</dbReference>
<feature type="transmembrane region" description="Helical" evidence="1">
    <location>
        <begin position="21"/>
        <end position="44"/>
    </location>
</feature>
<dbReference type="Pfam" id="PF04854">
    <property type="entry name" value="DUF624"/>
    <property type="match status" value="1"/>
</dbReference>
<sequence>MQQNFSVFEGINRVLEWFARFAVLNLLWVAFNLPISVLVISLALTNQVAVIVTTWLIIALLAPFFFFPATTAMYAVARKWILGERDLSIIRSFWGYYRENYKRSIASGALLVPIWMICVLDIYYFFQLNLIVSIILIFMLIFLFIYTTNLFAINVHFSVSFKLALRNALSFTLLKPFNSIVIAMINLFILYLSLTSYTFLLPFFTGSTIAFLSYYTFNKKFSKVQEMQEK</sequence>
<keyword evidence="1" id="KW-0812">Transmembrane</keyword>
<feature type="transmembrane region" description="Helical" evidence="1">
    <location>
        <begin position="50"/>
        <end position="77"/>
    </location>
</feature>
<evidence type="ECO:0000313" key="2">
    <source>
        <dbReference type="EMBL" id="TXC90554.1"/>
    </source>
</evidence>
<feature type="transmembrane region" description="Helical" evidence="1">
    <location>
        <begin position="105"/>
        <end position="125"/>
    </location>
</feature>
<reference evidence="2 3" key="1">
    <citation type="journal article" date="2005" name="Int. J. Syst. Evol. Microbiol.">
        <title>Bacillus litoralis sp. nov., isolated from a tidal flat of the Yellow Sea in Korea.</title>
        <authorList>
            <person name="Yoon J.H."/>
            <person name="Oh T.K."/>
        </authorList>
    </citation>
    <scope>NUCLEOTIDE SEQUENCE [LARGE SCALE GENOMIC DNA]</scope>
    <source>
        <strain evidence="2 3">SW-211</strain>
    </source>
</reference>
<keyword evidence="1" id="KW-0472">Membrane</keyword>
<name>A0A5C6W2M1_9BACI</name>
<evidence type="ECO:0000313" key="3">
    <source>
        <dbReference type="Proteomes" id="UP000321363"/>
    </source>
</evidence>
<feature type="transmembrane region" description="Helical" evidence="1">
    <location>
        <begin position="173"/>
        <end position="193"/>
    </location>
</feature>
<dbReference type="RefSeq" id="WP_146948713.1">
    <property type="nucleotide sequence ID" value="NZ_VOQF01000006.1"/>
</dbReference>
<dbReference type="AlphaFoldDB" id="A0A5C6W2M1"/>
<keyword evidence="3" id="KW-1185">Reference proteome</keyword>
<comment type="caution">
    <text evidence="2">The sequence shown here is derived from an EMBL/GenBank/DDBJ whole genome shotgun (WGS) entry which is preliminary data.</text>
</comment>
<gene>
    <name evidence="2" type="ORF">FS935_11590</name>
</gene>
<dbReference type="Proteomes" id="UP000321363">
    <property type="component" value="Unassembled WGS sequence"/>
</dbReference>
<dbReference type="OrthoDB" id="2182676at2"/>
<proteinExistence type="predicted"/>
<accession>A0A5C6W2M1</accession>
<organism evidence="2 3">
    <name type="scientific">Metabacillus litoralis</name>
    <dbReference type="NCBI Taxonomy" id="152268"/>
    <lineage>
        <taxon>Bacteria</taxon>
        <taxon>Bacillati</taxon>
        <taxon>Bacillota</taxon>
        <taxon>Bacilli</taxon>
        <taxon>Bacillales</taxon>
        <taxon>Bacillaceae</taxon>
        <taxon>Metabacillus</taxon>
    </lineage>
</organism>
<protein>
    <submittedName>
        <fullName evidence="2">DUF624 domain-containing protein</fullName>
    </submittedName>
</protein>